<dbReference type="AlphaFoldDB" id="A0A7I8VSI5"/>
<dbReference type="PRINTS" id="PR00489">
    <property type="entry name" value="FRIZZLED"/>
</dbReference>
<keyword evidence="12" id="KW-1185">Reference proteome</keyword>
<gene>
    <name evidence="11" type="ORF">DGYR_LOCUS7521</name>
</gene>
<dbReference type="GO" id="GO:0005886">
    <property type="term" value="C:plasma membrane"/>
    <property type="evidence" value="ECO:0007669"/>
    <property type="project" value="TreeGrafter"/>
</dbReference>
<evidence type="ECO:0000256" key="7">
    <source>
        <dbReference type="ARBA" id="ARBA00023170"/>
    </source>
</evidence>
<dbReference type="OrthoDB" id="10064659at2759"/>
<keyword evidence="7" id="KW-0675">Receptor</keyword>
<evidence type="ECO:0000256" key="5">
    <source>
        <dbReference type="ARBA" id="ARBA00022989"/>
    </source>
</evidence>
<dbReference type="Pfam" id="PF01534">
    <property type="entry name" value="Frizzled"/>
    <property type="match status" value="1"/>
</dbReference>
<dbReference type="GO" id="GO:0030425">
    <property type="term" value="C:dendrite"/>
    <property type="evidence" value="ECO:0007669"/>
    <property type="project" value="TreeGrafter"/>
</dbReference>
<evidence type="ECO:0000256" key="9">
    <source>
        <dbReference type="SAM" id="Phobius"/>
    </source>
</evidence>
<feature type="transmembrane region" description="Helical" evidence="9">
    <location>
        <begin position="132"/>
        <end position="151"/>
    </location>
</feature>
<organism evidence="11 12">
    <name type="scientific">Dimorphilus gyrociliatus</name>
    <dbReference type="NCBI Taxonomy" id="2664684"/>
    <lineage>
        <taxon>Eukaryota</taxon>
        <taxon>Metazoa</taxon>
        <taxon>Spiralia</taxon>
        <taxon>Lophotrochozoa</taxon>
        <taxon>Annelida</taxon>
        <taxon>Polychaeta</taxon>
        <taxon>Polychaeta incertae sedis</taxon>
        <taxon>Dinophilidae</taxon>
        <taxon>Dimorphilus</taxon>
    </lineage>
</organism>
<dbReference type="InterPro" id="IPR015526">
    <property type="entry name" value="Frizzled/SFRP"/>
</dbReference>
<feature type="region of interest" description="Disordered" evidence="8">
    <location>
        <begin position="584"/>
        <end position="631"/>
    </location>
</feature>
<dbReference type="GO" id="GO:0005113">
    <property type="term" value="F:patched binding"/>
    <property type="evidence" value="ECO:0007669"/>
    <property type="project" value="TreeGrafter"/>
</dbReference>
<evidence type="ECO:0000256" key="3">
    <source>
        <dbReference type="ARBA" id="ARBA00022473"/>
    </source>
</evidence>
<evidence type="ECO:0000259" key="10">
    <source>
        <dbReference type="PROSITE" id="PS50261"/>
    </source>
</evidence>
<keyword evidence="4 9" id="KW-0812">Transmembrane</keyword>
<feature type="transmembrane region" description="Helical" evidence="9">
    <location>
        <begin position="86"/>
        <end position="112"/>
    </location>
</feature>
<accession>A0A7I8VSI5</accession>
<dbReference type="GO" id="GO:0007389">
    <property type="term" value="P:pattern specification process"/>
    <property type="evidence" value="ECO:0007669"/>
    <property type="project" value="TreeGrafter"/>
</dbReference>
<protein>
    <submittedName>
        <fullName evidence="11">DgyrCDS7881</fullName>
    </submittedName>
</protein>
<feature type="domain" description="G-protein coupled receptors family 2 profile 2" evidence="10">
    <location>
        <begin position="1"/>
        <end position="232"/>
    </location>
</feature>
<feature type="transmembrane region" description="Helical" evidence="9">
    <location>
        <begin position="6"/>
        <end position="22"/>
    </location>
</feature>
<evidence type="ECO:0000313" key="12">
    <source>
        <dbReference type="Proteomes" id="UP000549394"/>
    </source>
</evidence>
<dbReference type="Gene3D" id="1.20.1070.10">
    <property type="entry name" value="Rhodopsin 7-helix transmembrane proteins"/>
    <property type="match status" value="1"/>
</dbReference>
<evidence type="ECO:0000256" key="2">
    <source>
        <dbReference type="ARBA" id="ARBA00008077"/>
    </source>
</evidence>
<feature type="transmembrane region" description="Helical" evidence="9">
    <location>
        <begin position="217"/>
        <end position="241"/>
    </location>
</feature>
<keyword evidence="5 9" id="KW-1133">Transmembrane helix</keyword>
<dbReference type="InterPro" id="IPR000539">
    <property type="entry name" value="Frizzled/Smoothened_7TM"/>
</dbReference>
<dbReference type="Proteomes" id="UP000549394">
    <property type="component" value="Unassembled WGS sequence"/>
</dbReference>
<feature type="transmembrane region" description="Helical" evidence="9">
    <location>
        <begin position="34"/>
        <end position="51"/>
    </location>
</feature>
<comment type="similarity">
    <text evidence="2">Belongs to the G-protein coupled receptor Fz/Smo family.</text>
</comment>
<proteinExistence type="inferred from homology"/>
<evidence type="ECO:0000313" key="11">
    <source>
        <dbReference type="EMBL" id="CAD5119250.1"/>
    </source>
</evidence>
<dbReference type="GO" id="GO:0007417">
    <property type="term" value="P:central nervous system development"/>
    <property type="evidence" value="ECO:0007669"/>
    <property type="project" value="TreeGrafter"/>
</dbReference>
<dbReference type="EMBL" id="CAJFCJ010000009">
    <property type="protein sequence ID" value="CAD5119250.1"/>
    <property type="molecule type" value="Genomic_DNA"/>
</dbReference>
<sequence>MIATAAIISLLVNIFSLATFAVDWKHASRYPAMIIFWICICFCINNLAWLAQFAPNARKDIICKRDGSLRKAEPRVRSEETVSCTVVFIFIYFPIIAILVWFVIFAYSWNLIHKRVGYGREKVTRHKTHMHIAVWSIALIFTVFCLLFSVVDSRPLEGICFLTTSMLYRFLFLLFPVIIATFLGNYFLIKGVMLLISLRKSSAAVLGDVASGRIQDTIIRITLFMFLSLIILGISIGIHIYEWMNERFWHKNLRDYILCVNKVDCKIPEGPNMGLKKVHVLLNFGASILLASWTWTKASLRMWNRKIKKEEKVPKKVKKHRMIAQAFHKRFMAQNGRLSVSYYSKHDDPLGLHMEDSATSNEVSSNWIASMPRLLMRRNALAVTVCRYGNRHHSDSEISCSGQSAVSELSKKKLSKKTDDQINCPCGRLHSAALQYDSSSSVYQQHQLYAAAEGYRQADLALAANDPEYSEDEDYTVLPAITKPTVLFRKPKKRTIENLHYRSYSSNSIQTQYQNAALAAACMYRPPNVGFRPHFGTFKNVKPASKKEETQYKGPPLNESFFEDAVTLNSYNYLMRNCNKEQSSSEEDIHSSEWSPSEKSEEFVETYPLKSTNSEPILSDLNINGVNDHRV</sequence>
<dbReference type="PANTHER" id="PTHR11309:SF35">
    <property type="entry name" value="PROTEIN SMOOTHENED"/>
    <property type="match status" value="1"/>
</dbReference>
<feature type="transmembrane region" description="Helical" evidence="9">
    <location>
        <begin position="171"/>
        <end position="196"/>
    </location>
</feature>
<reference evidence="11 12" key="1">
    <citation type="submission" date="2020-08" db="EMBL/GenBank/DDBJ databases">
        <authorList>
            <person name="Hejnol A."/>
        </authorList>
    </citation>
    <scope>NUCLEOTIDE SEQUENCE [LARGE SCALE GENOMIC DNA]</scope>
</reference>
<evidence type="ECO:0000256" key="4">
    <source>
        <dbReference type="ARBA" id="ARBA00022692"/>
    </source>
</evidence>
<comment type="caution">
    <text evidence="11">The sequence shown here is derived from an EMBL/GenBank/DDBJ whole genome shotgun (WGS) entry which is preliminary data.</text>
</comment>
<dbReference type="GO" id="GO:0071679">
    <property type="term" value="P:commissural neuron axon guidance"/>
    <property type="evidence" value="ECO:0007669"/>
    <property type="project" value="TreeGrafter"/>
</dbReference>
<dbReference type="PANTHER" id="PTHR11309">
    <property type="entry name" value="FRIZZLED"/>
    <property type="match status" value="1"/>
</dbReference>
<dbReference type="GO" id="GO:0004888">
    <property type="term" value="F:transmembrane signaling receptor activity"/>
    <property type="evidence" value="ECO:0007669"/>
    <property type="project" value="InterPro"/>
</dbReference>
<dbReference type="PROSITE" id="PS50261">
    <property type="entry name" value="G_PROTEIN_RECEP_F2_4"/>
    <property type="match status" value="1"/>
</dbReference>
<evidence type="ECO:0000256" key="8">
    <source>
        <dbReference type="SAM" id="MobiDB-lite"/>
    </source>
</evidence>
<comment type="subcellular location">
    <subcellularLocation>
        <location evidence="1">Membrane</location>
        <topology evidence="1">Multi-pass membrane protein</topology>
    </subcellularLocation>
</comment>
<dbReference type="GO" id="GO:0007224">
    <property type="term" value="P:smoothened signaling pathway"/>
    <property type="evidence" value="ECO:0007669"/>
    <property type="project" value="TreeGrafter"/>
</dbReference>
<feature type="compositionally biased region" description="Basic and acidic residues" evidence="8">
    <location>
        <begin position="587"/>
        <end position="602"/>
    </location>
</feature>
<dbReference type="GO" id="GO:0005929">
    <property type="term" value="C:cilium"/>
    <property type="evidence" value="ECO:0007669"/>
    <property type="project" value="TreeGrafter"/>
</dbReference>
<keyword evidence="6 9" id="KW-0472">Membrane</keyword>
<dbReference type="SMART" id="SM01330">
    <property type="entry name" value="Frizzled"/>
    <property type="match status" value="1"/>
</dbReference>
<evidence type="ECO:0000256" key="1">
    <source>
        <dbReference type="ARBA" id="ARBA00004141"/>
    </source>
</evidence>
<dbReference type="InterPro" id="IPR017981">
    <property type="entry name" value="GPCR_2-like_7TM"/>
</dbReference>
<keyword evidence="3" id="KW-0217">Developmental protein</keyword>
<feature type="compositionally biased region" description="Polar residues" evidence="8">
    <location>
        <begin position="609"/>
        <end position="625"/>
    </location>
</feature>
<evidence type="ECO:0000256" key="6">
    <source>
        <dbReference type="ARBA" id="ARBA00023136"/>
    </source>
</evidence>
<name>A0A7I8VSI5_9ANNE</name>